<evidence type="ECO:0000313" key="1">
    <source>
        <dbReference type="EMBL" id="EJK56795.1"/>
    </source>
</evidence>
<name>K0RUY4_THAOC</name>
<feature type="non-terminal residue" evidence="1">
    <location>
        <position position="57"/>
    </location>
</feature>
<reference evidence="1 2" key="1">
    <citation type="journal article" date="2012" name="Genome Biol.">
        <title>Genome and low-iron response of an oceanic diatom adapted to chronic iron limitation.</title>
        <authorList>
            <person name="Lommer M."/>
            <person name="Specht M."/>
            <person name="Roy A.S."/>
            <person name="Kraemer L."/>
            <person name="Andreson R."/>
            <person name="Gutowska M.A."/>
            <person name="Wolf J."/>
            <person name="Bergner S.V."/>
            <person name="Schilhabel M.B."/>
            <person name="Klostermeier U.C."/>
            <person name="Beiko R.G."/>
            <person name="Rosenstiel P."/>
            <person name="Hippler M."/>
            <person name="Laroche J."/>
        </authorList>
    </citation>
    <scope>NUCLEOTIDE SEQUENCE [LARGE SCALE GENOMIC DNA]</scope>
    <source>
        <strain evidence="1 2">CCMP1005</strain>
    </source>
</reference>
<dbReference type="AlphaFoldDB" id="K0RUY4"/>
<sequence>MHPSWLAAQTVPAVPIGEMTTGRFLAEFERANRPVLLRGASAGWPAVARWTPSYLRG</sequence>
<proteinExistence type="predicted"/>
<dbReference type="EMBL" id="AGNL01030479">
    <property type="protein sequence ID" value="EJK56795.1"/>
    <property type="molecule type" value="Genomic_DNA"/>
</dbReference>
<dbReference type="SUPFAM" id="SSF51197">
    <property type="entry name" value="Clavaminate synthase-like"/>
    <property type="match status" value="1"/>
</dbReference>
<dbReference type="Proteomes" id="UP000266841">
    <property type="component" value="Unassembled WGS sequence"/>
</dbReference>
<accession>K0RUY4</accession>
<gene>
    <name evidence="1" type="ORF">THAOC_23245</name>
</gene>
<evidence type="ECO:0000313" key="2">
    <source>
        <dbReference type="Proteomes" id="UP000266841"/>
    </source>
</evidence>
<protein>
    <submittedName>
        <fullName evidence="1">Uncharacterized protein</fullName>
    </submittedName>
</protein>
<dbReference type="Gene3D" id="2.60.120.650">
    <property type="entry name" value="Cupin"/>
    <property type="match status" value="1"/>
</dbReference>
<dbReference type="OrthoDB" id="424465at2759"/>
<keyword evidence="2" id="KW-1185">Reference proteome</keyword>
<comment type="caution">
    <text evidence="1">The sequence shown here is derived from an EMBL/GenBank/DDBJ whole genome shotgun (WGS) entry which is preliminary data.</text>
</comment>
<organism evidence="1 2">
    <name type="scientific">Thalassiosira oceanica</name>
    <name type="common">Marine diatom</name>
    <dbReference type="NCBI Taxonomy" id="159749"/>
    <lineage>
        <taxon>Eukaryota</taxon>
        <taxon>Sar</taxon>
        <taxon>Stramenopiles</taxon>
        <taxon>Ochrophyta</taxon>
        <taxon>Bacillariophyta</taxon>
        <taxon>Coscinodiscophyceae</taxon>
        <taxon>Thalassiosirophycidae</taxon>
        <taxon>Thalassiosirales</taxon>
        <taxon>Thalassiosiraceae</taxon>
        <taxon>Thalassiosira</taxon>
    </lineage>
</organism>